<feature type="compositionally biased region" description="Acidic residues" evidence="1">
    <location>
        <begin position="58"/>
        <end position="67"/>
    </location>
</feature>
<proteinExistence type="predicted"/>
<dbReference type="EMBL" id="VSSQ01046261">
    <property type="protein sequence ID" value="MPN00225.1"/>
    <property type="molecule type" value="Genomic_DNA"/>
</dbReference>
<feature type="region of interest" description="Disordered" evidence="1">
    <location>
        <begin position="168"/>
        <end position="252"/>
    </location>
</feature>
<feature type="compositionally biased region" description="Basic and acidic residues" evidence="1">
    <location>
        <begin position="29"/>
        <end position="38"/>
    </location>
</feature>
<reference evidence="2" key="1">
    <citation type="submission" date="2019-08" db="EMBL/GenBank/DDBJ databases">
        <authorList>
            <person name="Kucharzyk K."/>
            <person name="Murdoch R.W."/>
            <person name="Higgins S."/>
            <person name="Loffler F."/>
        </authorList>
    </citation>
    <scope>NUCLEOTIDE SEQUENCE</scope>
</reference>
<feature type="region of interest" description="Disordered" evidence="1">
    <location>
        <begin position="1"/>
        <end position="146"/>
    </location>
</feature>
<sequence>MNLRIPERPHDARSGGQRGPEAEGQSDDFVDRDAHQTRGFDILGDGAHCEAGFRPVDDPEEPEDQDEGYDRNEDRQRKDPNFSDRNDLHHPFRLHDLARKAREENQTEIFDKKGNADGADQRGDSRSVPQGPKGDPIHENTAYARCGDCDDCCDTPGKMEGDRAEKHEIGAEHEDVAVREVDQPEDSVDHRIADGDQTVQGSEGNRIEKVLHEHVKAHTSRPPHSRKMGGRGNPSSPQYAMVRSTGNARAAG</sequence>
<evidence type="ECO:0000256" key="1">
    <source>
        <dbReference type="SAM" id="MobiDB-lite"/>
    </source>
</evidence>
<gene>
    <name evidence="2" type="ORF">SDC9_147419</name>
</gene>
<protein>
    <submittedName>
        <fullName evidence="2">Uncharacterized protein</fullName>
    </submittedName>
</protein>
<feature type="compositionally biased region" description="Basic and acidic residues" evidence="1">
    <location>
        <begin position="1"/>
        <end position="13"/>
    </location>
</feature>
<feature type="compositionally biased region" description="Basic and acidic residues" evidence="1">
    <location>
        <begin position="168"/>
        <end position="194"/>
    </location>
</feature>
<organism evidence="2">
    <name type="scientific">bioreactor metagenome</name>
    <dbReference type="NCBI Taxonomy" id="1076179"/>
    <lineage>
        <taxon>unclassified sequences</taxon>
        <taxon>metagenomes</taxon>
        <taxon>ecological metagenomes</taxon>
    </lineage>
</organism>
<accession>A0A645EDU2</accession>
<dbReference type="AlphaFoldDB" id="A0A645EDU2"/>
<name>A0A645EDU2_9ZZZZ</name>
<evidence type="ECO:0000313" key="2">
    <source>
        <dbReference type="EMBL" id="MPN00225.1"/>
    </source>
</evidence>
<feature type="compositionally biased region" description="Basic and acidic residues" evidence="1">
    <location>
        <begin position="205"/>
        <end position="216"/>
    </location>
</feature>
<feature type="compositionally biased region" description="Basic residues" evidence="1">
    <location>
        <begin position="217"/>
        <end position="229"/>
    </location>
</feature>
<feature type="compositionally biased region" description="Basic and acidic residues" evidence="1">
    <location>
        <begin position="68"/>
        <end position="125"/>
    </location>
</feature>
<comment type="caution">
    <text evidence="2">The sequence shown here is derived from an EMBL/GenBank/DDBJ whole genome shotgun (WGS) entry which is preliminary data.</text>
</comment>